<organism evidence="1 2">
    <name type="scientific">Russula earlei</name>
    <dbReference type="NCBI Taxonomy" id="71964"/>
    <lineage>
        <taxon>Eukaryota</taxon>
        <taxon>Fungi</taxon>
        <taxon>Dikarya</taxon>
        <taxon>Basidiomycota</taxon>
        <taxon>Agaricomycotina</taxon>
        <taxon>Agaricomycetes</taxon>
        <taxon>Russulales</taxon>
        <taxon>Russulaceae</taxon>
        <taxon>Russula</taxon>
    </lineage>
</organism>
<accession>A0ACC0UQD1</accession>
<reference evidence="1" key="1">
    <citation type="submission" date="2021-03" db="EMBL/GenBank/DDBJ databases">
        <title>Evolutionary priming and transition to the ectomycorrhizal habit in an iconic lineage of mushroom-forming fungi: is preadaptation a requirement?</title>
        <authorList>
            <consortium name="DOE Joint Genome Institute"/>
            <person name="Looney B.P."/>
            <person name="Miyauchi S."/>
            <person name="Morin E."/>
            <person name="Drula E."/>
            <person name="Courty P.E."/>
            <person name="Chicoki N."/>
            <person name="Fauchery L."/>
            <person name="Kohler A."/>
            <person name="Kuo A."/>
            <person name="LaButti K."/>
            <person name="Pangilinan J."/>
            <person name="Lipzen A."/>
            <person name="Riley R."/>
            <person name="Andreopoulos W."/>
            <person name="He G."/>
            <person name="Johnson J."/>
            <person name="Barry K.W."/>
            <person name="Grigoriev I.V."/>
            <person name="Nagy L."/>
            <person name="Hibbett D."/>
            <person name="Henrissat B."/>
            <person name="Matheny P.B."/>
            <person name="Labbe J."/>
            <person name="Martin A.F."/>
        </authorList>
    </citation>
    <scope>NUCLEOTIDE SEQUENCE</scope>
    <source>
        <strain evidence="1">BPL698</strain>
    </source>
</reference>
<comment type="caution">
    <text evidence="1">The sequence shown here is derived from an EMBL/GenBank/DDBJ whole genome shotgun (WGS) entry which is preliminary data.</text>
</comment>
<sequence>MPSIHLHDELAQVHDRVVVNTRFGPVTGGRARNGAAVFLGKNIQIANGEPIRHYTIERSEIPYALPPGRFENPTPLPSGFRYQDRAYITESSYAVQPTNDGQAAGIPFRDMAGFGEPTENSFFLNIVAPPSFPVQSNFAVKIYIHGGFLQFGSPHSLGSQAQYIAAERSEIWVHIGYRLSAFGFLACDNPRIEGNFGFKDQWVALEWIRDNISAFGGEIDGLAGILSSYFSALPFNTTGDPGNIQLTGLSAGKCYDLYGVHLSVTWEIVGAHSVHQLLHHASRLPPGVKAPFTSAMLQSNAIATNPKLLNELRPQFVALSRALGLDPDAPETLSVLRDPQQTSWQSITDLICSEKLGPYGTFRGCLDGTWLSDLPDPMTWQRTGGLARGLLEHGVRNVITGDLSEEWYLYSIAHPIKRNQDIQENLERYYSPDIVQRLIELYGRPADDAKVEDLEKRFGIILSAGQVHLPVRLLHRDLLQADYPTFRYTIKWTPEQARPNGYVTHGTDRILWAFRTPELTATQAQTARAWLDAIDCATQELGDPVKRGLREVLALRADKGIEWTVDENWDDAMRMRKLLPREL</sequence>
<protein>
    <submittedName>
        <fullName evidence="1">Carboxylesterase</fullName>
    </submittedName>
</protein>
<evidence type="ECO:0000313" key="1">
    <source>
        <dbReference type="EMBL" id="KAI9513297.1"/>
    </source>
</evidence>
<proteinExistence type="predicted"/>
<name>A0ACC0UQD1_9AGAM</name>
<keyword evidence="2" id="KW-1185">Reference proteome</keyword>
<evidence type="ECO:0000313" key="2">
    <source>
        <dbReference type="Proteomes" id="UP001207468"/>
    </source>
</evidence>
<dbReference type="EMBL" id="JAGFNK010000002">
    <property type="protein sequence ID" value="KAI9513297.1"/>
    <property type="molecule type" value="Genomic_DNA"/>
</dbReference>
<dbReference type="Proteomes" id="UP001207468">
    <property type="component" value="Unassembled WGS sequence"/>
</dbReference>
<gene>
    <name evidence="1" type="ORF">F5148DRAFT_1372593</name>
</gene>